<dbReference type="AlphaFoldDB" id="A0A9D4NF27"/>
<evidence type="ECO:0000313" key="1">
    <source>
        <dbReference type="EMBL" id="KAH3892047.1"/>
    </source>
</evidence>
<protein>
    <submittedName>
        <fullName evidence="1">Uncharacterized protein</fullName>
    </submittedName>
</protein>
<organism evidence="1 2">
    <name type="scientific">Dreissena polymorpha</name>
    <name type="common">Zebra mussel</name>
    <name type="synonym">Mytilus polymorpha</name>
    <dbReference type="NCBI Taxonomy" id="45954"/>
    <lineage>
        <taxon>Eukaryota</taxon>
        <taxon>Metazoa</taxon>
        <taxon>Spiralia</taxon>
        <taxon>Lophotrochozoa</taxon>
        <taxon>Mollusca</taxon>
        <taxon>Bivalvia</taxon>
        <taxon>Autobranchia</taxon>
        <taxon>Heteroconchia</taxon>
        <taxon>Euheterodonta</taxon>
        <taxon>Imparidentia</taxon>
        <taxon>Neoheterodontei</taxon>
        <taxon>Myida</taxon>
        <taxon>Dreissenoidea</taxon>
        <taxon>Dreissenidae</taxon>
        <taxon>Dreissena</taxon>
    </lineage>
</organism>
<sequence length="70" mass="7882">MNIPGENNWYLKRLGFYKKMGEGGRACQSKEAGPIRHLPVVSTEIIGRYGPLLDGTSCKRWWGARAGTDW</sequence>
<gene>
    <name evidence="1" type="ORF">DPMN_016159</name>
</gene>
<comment type="caution">
    <text evidence="1">The sequence shown here is derived from an EMBL/GenBank/DDBJ whole genome shotgun (WGS) entry which is preliminary data.</text>
</comment>
<keyword evidence="2" id="KW-1185">Reference proteome</keyword>
<dbReference type="Proteomes" id="UP000828390">
    <property type="component" value="Unassembled WGS sequence"/>
</dbReference>
<evidence type="ECO:0000313" key="2">
    <source>
        <dbReference type="Proteomes" id="UP000828390"/>
    </source>
</evidence>
<accession>A0A9D4NF27</accession>
<name>A0A9D4NF27_DREPO</name>
<dbReference type="EMBL" id="JAIWYP010000001">
    <property type="protein sequence ID" value="KAH3892047.1"/>
    <property type="molecule type" value="Genomic_DNA"/>
</dbReference>
<proteinExistence type="predicted"/>
<reference evidence="1" key="2">
    <citation type="submission" date="2020-11" db="EMBL/GenBank/DDBJ databases">
        <authorList>
            <person name="McCartney M.A."/>
            <person name="Auch B."/>
            <person name="Kono T."/>
            <person name="Mallez S."/>
            <person name="Becker A."/>
            <person name="Gohl D.M."/>
            <person name="Silverstein K.A.T."/>
            <person name="Koren S."/>
            <person name="Bechman K.B."/>
            <person name="Herman A."/>
            <person name="Abrahante J.E."/>
            <person name="Garbe J."/>
        </authorList>
    </citation>
    <scope>NUCLEOTIDE SEQUENCE</scope>
    <source>
        <strain evidence="1">Duluth1</strain>
        <tissue evidence="1">Whole animal</tissue>
    </source>
</reference>
<reference evidence="1" key="1">
    <citation type="journal article" date="2019" name="bioRxiv">
        <title>The Genome of the Zebra Mussel, Dreissena polymorpha: A Resource for Invasive Species Research.</title>
        <authorList>
            <person name="McCartney M.A."/>
            <person name="Auch B."/>
            <person name="Kono T."/>
            <person name="Mallez S."/>
            <person name="Zhang Y."/>
            <person name="Obille A."/>
            <person name="Becker A."/>
            <person name="Abrahante J.E."/>
            <person name="Garbe J."/>
            <person name="Badalamenti J.P."/>
            <person name="Herman A."/>
            <person name="Mangelson H."/>
            <person name="Liachko I."/>
            <person name="Sullivan S."/>
            <person name="Sone E.D."/>
            <person name="Koren S."/>
            <person name="Silverstein K.A.T."/>
            <person name="Beckman K.B."/>
            <person name="Gohl D.M."/>
        </authorList>
    </citation>
    <scope>NUCLEOTIDE SEQUENCE</scope>
    <source>
        <strain evidence="1">Duluth1</strain>
        <tissue evidence="1">Whole animal</tissue>
    </source>
</reference>